<dbReference type="Pfam" id="PF13403">
    <property type="entry name" value="Hint_2"/>
    <property type="match status" value="1"/>
</dbReference>
<dbReference type="RefSeq" id="WP_200683396.1">
    <property type="nucleotide sequence ID" value="NZ_JAEPRQ010000001.1"/>
</dbReference>
<proteinExistence type="predicted"/>
<evidence type="ECO:0000259" key="1">
    <source>
        <dbReference type="Pfam" id="PF13403"/>
    </source>
</evidence>
<organism evidence="2 3">
    <name type="scientific">Paracoccus caeni</name>
    <dbReference type="NCBI Taxonomy" id="657651"/>
    <lineage>
        <taxon>Bacteria</taxon>
        <taxon>Pseudomonadati</taxon>
        <taxon>Pseudomonadota</taxon>
        <taxon>Alphaproteobacteria</taxon>
        <taxon>Rhodobacterales</taxon>
        <taxon>Paracoccaceae</taxon>
        <taxon>Paracoccus</taxon>
    </lineage>
</organism>
<dbReference type="InterPro" id="IPR036844">
    <property type="entry name" value="Hint_dom_sf"/>
</dbReference>
<dbReference type="AlphaFoldDB" id="A0A934SGD9"/>
<keyword evidence="3" id="KW-1185">Reference proteome</keyword>
<evidence type="ECO:0000313" key="2">
    <source>
        <dbReference type="EMBL" id="MBK4214699.1"/>
    </source>
</evidence>
<gene>
    <name evidence="2" type="ORF">JJJ17_02035</name>
</gene>
<dbReference type="GO" id="GO:0016539">
    <property type="term" value="P:intein-mediated protein splicing"/>
    <property type="evidence" value="ECO:0007669"/>
    <property type="project" value="InterPro"/>
</dbReference>
<dbReference type="PROSITE" id="PS50817">
    <property type="entry name" value="INTEIN_N_TER"/>
    <property type="match status" value="1"/>
</dbReference>
<accession>A0A934SGD9</accession>
<dbReference type="Gene3D" id="2.170.16.10">
    <property type="entry name" value="Hedgehog/Intein (Hint) domain"/>
    <property type="match status" value="1"/>
</dbReference>
<dbReference type="InterPro" id="IPR006141">
    <property type="entry name" value="Intein_N"/>
</dbReference>
<dbReference type="Proteomes" id="UP000640485">
    <property type="component" value="Unassembled WGS sequence"/>
</dbReference>
<comment type="caution">
    <text evidence="2">The sequence shown here is derived from an EMBL/GenBank/DDBJ whole genome shotgun (WGS) entry which is preliminary data.</text>
</comment>
<dbReference type="EMBL" id="JAEPRQ010000001">
    <property type="protein sequence ID" value="MBK4214699.1"/>
    <property type="molecule type" value="Genomic_DNA"/>
</dbReference>
<reference evidence="2" key="1">
    <citation type="submission" date="2021-01" db="EMBL/GenBank/DDBJ databases">
        <title>Paracoccus amoyensis sp. nov., isolated from the surface seawater along the coast of Xiamen Island, China.</title>
        <authorList>
            <person name="Lyu L."/>
        </authorList>
    </citation>
    <scope>NUCLEOTIDE SEQUENCE</scope>
    <source>
        <strain evidence="2">MJ17</strain>
    </source>
</reference>
<sequence>MPYVTELPDGMITFDGDAYVIDTNSVSLINITSAEDAEFSLYDVDATSGTTLSNGDNLSLVDEDGGAVVSGTYVGDVTVSTASVDVGLPPLVGLQVTLNPLEAALMMDDEGRFYAISESGLDSSHLGVEITATVAGQSFTVIGADISSALSELASTVSSVPLVGGAAAALIEGAGNAVQGALDVAIITVEVDPEGALDLDDDQVVPCFLAGTMIATADGEVPVEDLAVGDSILTADGKTVSVKWIGVKTIKFRKAGIHHLPVLISKGALGKNTPNRDLYVSADHGIIIDDYVVNAGVMVNGDTIKDIQPDWLDRDIVYYHIETDQHDVIRANGTPAESFIDYVGRRMFDNYKSYVEMYPDSANIREMGFGRISTQRLLPEYLKEKLGVKDPSHGKSQAA</sequence>
<name>A0A934SGD9_9RHOB</name>
<dbReference type="InterPro" id="IPR028992">
    <property type="entry name" value="Hedgehog/Intein_dom"/>
</dbReference>
<dbReference type="SUPFAM" id="SSF51294">
    <property type="entry name" value="Hedgehog/intein (Hint) domain"/>
    <property type="match status" value="1"/>
</dbReference>
<protein>
    <submittedName>
        <fullName evidence="2">Hint domain-containing protein</fullName>
    </submittedName>
</protein>
<feature type="domain" description="Hedgehog/Intein (Hint)" evidence="1">
    <location>
        <begin position="206"/>
        <end position="341"/>
    </location>
</feature>
<evidence type="ECO:0000313" key="3">
    <source>
        <dbReference type="Proteomes" id="UP000640485"/>
    </source>
</evidence>